<dbReference type="Proteomes" id="UP000245168">
    <property type="component" value="Unassembled WGS sequence"/>
</dbReference>
<dbReference type="AlphaFoldDB" id="A0A2U2BYA1"/>
<feature type="domain" description="Anti-sigma factor NepR" evidence="1">
    <location>
        <begin position="11"/>
        <end position="43"/>
    </location>
</feature>
<dbReference type="InterPro" id="IPR041649">
    <property type="entry name" value="NepR"/>
</dbReference>
<accession>A0A2U2BYA1</accession>
<gene>
    <name evidence="2" type="ORF">DDZ18_04265</name>
</gene>
<organism evidence="2 3">
    <name type="scientific">Marinicauda salina</name>
    <dbReference type="NCBI Taxonomy" id="2135793"/>
    <lineage>
        <taxon>Bacteria</taxon>
        <taxon>Pseudomonadati</taxon>
        <taxon>Pseudomonadota</taxon>
        <taxon>Alphaproteobacteria</taxon>
        <taxon>Maricaulales</taxon>
        <taxon>Maricaulaceae</taxon>
        <taxon>Marinicauda</taxon>
    </lineage>
</organism>
<dbReference type="Pfam" id="PF18557">
    <property type="entry name" value="NepR"/>
    <property type="match status" value="1"/>
</dbReference>
<comment type="caution">
    <text evidence="2">The sequence shown here is derived from an EMBL/GenBank/DDBJ whole genome shotgun (WGS) entry which is preliminary data.</text>
</comment>
<reference evidence="3" key="1">
    <citation type="submission" date="2018-05" db="EMBL/GenBank/DDBJ databases">
        <authorList>
            <person name="Liu B.-T."/>
        </authorList>
    </citation>
    <scope>NUCLEOTIDE SEQUENCE [LARGE SCALE GENOMIC DNA]</scope>
    <source>
        <strain evidence="3">WD6-1</strain>
    </source>
</reference>
<evidence type="ECO:0000313" key="3">
    <source>
        <dbReference type="Proteomes" id="UP000245168"/>
    </source>
</evidence>
<sequence length="54" mass="6381">MRETTDRIARRRALGDRLREYYDDVASEPVPDEFRELLDKLAKSRRSGGREDGR</sequence>
<keyword evidence="3" id="KW-1185">Reference proteome</keyword>
<name>A0A2U2BYA1_9PROT</name>
<evidence type="ECO:0000313" key="2">
    <source>
        <dbReference type="EMBL" id="PWE18959.1"/>
    </source>
</evidence>
<evidence type="ECO:0000259" key="1">
    <source>
        <dbReference type="Pfam" id="PF18557"/>
    </source>
</evidence>
<protein>
    <submittedName>
        <fullName evidence="2">Transcriptional regulator</fullName>
    </submittedName>
</protein>
<proteinExistence type="predicted"/>
<dbReference type="EMBL" id="QEXV01000001">
    <property type="protein sequence ID" value="PWE18959.1"/>
    <property type="molecule type" value="Genomic_DNA"/>
</dbReference>